<protein>
    <submittedName>
        <fullName evidence="1">Uncharacterized protein</fullName>
    </submittedName>
</protein>
<comment type="caution">
    <text evidence="1">The sequence shown here is derived from an EMBL/GenBank/DDBJ whole genome shotgun (WGS) entry which is preliminary data.</text>
</comment>
<keyword evidence="2" id="KW-1185">Reference proteome</keyword>
<reference evidence="1 2" key="1">
    <citation type="journal article" date="2020" name="IScience">
        <title>Genome Sequencing of the Endangered Kingdonia uniflora (Circaeasteraceae, Ranunculales) Reveals Potential Mechanisms of Evolutionary Specialization.</title>
        <authorList>
            <person name="Sun Y."/>
            <person name="Deng T."/>
            <person name="Zhang A."/>
            <person name="Moore M.J."/>
            <person name="Landis J.B."/>
            <person name="Lin N."/>
            <person name="Zhang H."/>
            <person name="Zhang X."/>
            <person name="Huang J."/>
            <person name="Zhang X."/>
            <person name="Sun H."/>
            <person name="Wang H."/>
        </authorList>
    </citation>
    <scope>NUCLEOTIDE SEQUENCE [LARGE SCALE GENOMIC DNA]</scope>
    <source>
        <strain evidence="1">TB1705</strain>
        <tissue evidence="1">Leaf</tissue>
    </source>
</reference>
<accession>A0A7J7MS45</accession>
<proteinExistence type="predicted"/>
<dbReference type="EMBL" id="JACGCM010001272">
    <property type="protein sequence ID" value="KAF6157622.1"/>
    <property type="molecule type" value="Genomic_DNA"/>
</dbReference>
<organism evidence="1 2">
    <name type="scientific">Kingdonia uniflora</name>
    <dbReference type="NCBI Taxonomy" id="39325"/>
    <lineage>
        <taxon>Eukaryota</taxon>
        <taxon>Viridiplantae</taxon>
        <taxon>Streptophyta</taxon>
        <taxon>Embryophyta</taxon>
        <taxon>Tracheophyta</taxon>
        <taxon>Spermatophyta</taxon>
        <taxon>Magnoliopsida</taxon>
        <taxon>Ranunculales</taxon>
        <taxon>Circaeasteraceae</taxon>
        <taxon>Kingdonia</taxon>
    </lineage>
</organism>
<name>A0A7J7MS45_9MAGN</name>
<dbReference type="AlphaFoldDB" id="A0A7J7MS45"/>
<gene>
    <name evidence="1" type="ORF">GIB67_037195</name>
</gene>
<sequence>MPLWGSSQRLKIRRPLKEAEGEPQMKSPEGWDRFIAPIAPITKLIPSLLNVRSSSSICSSMISTAYANASFFVNLNIIGTFISLNFRIIVKLFKIKTLSTNHNRGVMAYLQNNGYGVVNRNCKALGGIGNAQNRPITGYFCSQQIANAQEIIEISPETVEVQAVKKQTVVNQRTERKSVHTLSSVLSAKNKVACGLTGKPKNPIVDIDAADVDNKN</sequence>
<evidence type="ECO:0000313" key="2">
    <source>
        <dbReference type="Proteomes" id="UP000541444"/>
    </source>
</evidence>
<dbReference type="Proteomes" id="UP000541444">
    <property type="component" value="Unassembled WGS sequence"/>
</dbReference>
<evidence type="ECO:0000313" key="1">
    <source>
        <dbReference type="EMBL" id="KAF6157622.1"/>
    </source>
</evidence>